<keyword evidence="1" id="KW-0238">DNA-binding</keyword>
<dbReference type="AlphaFoldDB" id="A0A3B0Y1I0"/>
<evidence type="ECO:0000313" key="2">
    <source>
        <dbReference type="EMBL" id="VAW69252.1"/>
    </source>
</evidence>
<dbReference type="GO" id="GO:0003677">
    <property type="term" value="F:DNA binding"/>
    <property type="evidence" value="ECO:0007669"/>
    <property type="project" value="UniProtKB-KW"/>
</dbReference>
<dbReference type="EMBL" id="UOFI01000150">
    <property type="protein sequence ID" value="VAW69252.1"/>
    <property type="molecule type" value="Genomic_DNA"/>
</dbReference>
<feature type="non-terminal residue" evidence="2">
    <location>
        <position position="1"/>
    </location>
</feature>
<sequence>NPQRTQRYISHANQFIVLANGKRLADHNAADIETYLSDKGRDSDTSDSCFREIALALKILFVEVVVSEWALNFHWQKWLDTRDLPASHATTTLKNTATILTQEVRRLLKHTARPAN</sequence>
<reference evidence="2" key="1">
    <citation type="submission" date="2018-06" db="EMBL/GenBank/DDBJ databases">
        <authorList>
            <person name="Zhirakovskaya E."/>
        </authorList>
    </citation>
    <scope>NUCLEOTIDE SEQUENCE</scope>
</reference>
<organism evidence="2">
    <name type="scientific">hydrothermal vent metagenome</name>
    <dbReference type="NCBI Taxonomy" id="652676"/>
    <lineage>
        <taxon>unclassified sequences</taxon>
        <taxon>metagenomes</taxon>
        <taxon>ecological metagenomes</taxon>
    </lineage>
</organism>
<protein>
    <submittedName>
        <fullName evidence="2">Uncharacterized protein</fullName>
    </submittedName>
</protein>
<evidence type="ECO:0000256" key="1">
    <source>
        <dbReference type="ARBA" id="ARBA00023125"/>
    </source>
</evidence>
<name>A0A3B0Y1I0_9ZZZZ</name>
<accession>A0A3B0Y1I0</accession>
<dbReference type="InterPro" id="IPR010998">
    <property type="entry name" value="Integrase_recombinase_N"/>
</dbReference>
<dbReference type="Gene3D" id="1.10.150.130">
    <property type="match status" value="1"/>
</dbReference>
<proteinExistence type="predicted"/>
<gene>
    <name evidence="2" type="ORF">MNBD_GAMMA09-3699</name>
</gene>